<dbReference type="InterPro" id="IPR050417">
    <property type="entry name" value="Sugar_Epim/Isomerase"/>
</dbReference>
<dbReference type="GO" id="GO:0008903">
    <property type="term" value="F:hydroxypyruvate isomerase activity"/>
    <property type="evidence" value="ECO:0007669"/>
    <property type="project" value="TreeGrafter"/>
</dbReference>
<dbReference type="PANTHER" id="PTHR43489">
    <property type="entry name" value="ISOMERASE"/>
    <property type="match status" value="1"/>
</dbReference>
<dbReference type="Pfam" id="PF01261">
    <property type="entry name" value="AP_endonuc_2"/>
    <property type="match status" value="1"/>
</dbReference>
<keyword evidence="6" id="KW-1185">Reference proteome</keyword>
<dbReference type="InterPro" id="IPR026040">
    <property type="entry name" value="HyI-like"/>
</dbReference>
<keyword evidence="5" id="KW-0670">Pyruvate</keyword>
<dbReference type="PANTHER" id="PTHR43489:SF6">
    <property type="entry name" value="HYDROXYPYRUVATE ISOMERASE-RELATED"/>
    <property type="match status" value="1"/>
</dbReference>
<evidence type="ECO:0000259" key="4">
    <source>
        <dbReference type="Pfam" id="PF01261"/>
    </source>
</evidence>
<accession>A0A2T0WKT1</accession>
<keyword evidence="1 2" id="KW-0413">Isomerase</keyword>
<feature type="active site" description="Proton donor/acceptor" evidence="3">
    <location>
        <position position="228"/>
    </location>
</feature>
<evidence type="ECO:0000256" key="3">
    <source>
        <dbReference type="PIRSR" id="PIRSR006241-50"/>
    </source>
</evidence>
<name>A0A2T0WKT1_9RHOB</name>
<feature type="active site" description="Proton donor/acceptor" evidence="3">
    <location>
        <position position="134"/>
    </location>
</feature>
<proteinExistence type="inferred from homology"/>
<sequence length="255" mass="27589">MIRFSAHLGYLFTDLPLERRFAAAADAGFEAVEHPAPFVIPASQMARLLTDNGLHMAQITSGMGAAGEKGIASQTGREDEFRDSYARALHYAEQIGCSFVHPMAGIGGDRATYLRNLDVAQTLCETHAPDLLIEAISTVAVPDYHLSHMDDLLALAAARPLRVLVDTFHARADGHDPATILRLAGSSLGHVHVADYPGRHEPGSGNLDFTGVFNALTNIGYGGVVGFEYLPDAADHLNWMPQWRGMRDGHQKGHL</sequence>
<evidence type="ECO:0000256" key="1">
    <source>
        <dbReference type="ARBA" id="ARBA00023235"/>
    </source>
</evidence>
<gene>
    <name evidence="5" type="ORF">CLV74_11059</name>
</gene>
<evidence type="ECO:0000313" key="6">
    <source>
        <dbReference type="Proteomes" id="UP000238392"/>
    </source>
</evidence>
<organism evidence="5 6">
    <name type="scientific">Donghicola tyrosinivorans</name>
    <dbReference type="NCBI Taxonomy" id="1652492"/>
    <lineage>
        <taxon>Bacteria</taxon>
        <taxon>Pseudomonadati</taxon>
        <taxon>Pseudomonadota</taxon>
        <taxon>Alphaproteobacteria</taxon>
        <taxon>Rhodobacterales</taxon>
        <taxon>Roseobacteraceae</taxon>
        <taxon>Donghicola</taxon>
    </lineage>
</organism>
<dbReference type="OrthoDB" id="9786584at2"/>
<dbReference type="InterPro" id="IPR036237">
    <property type="entry name" value="Xyl_isomerase-like_sf"/>
</dbReference>
<evidence type="ECO:0000313" key="5">
    <source>
        <dbReference type="EMBL" id="PRY87285.1"/>
    </source>
</evidence>
<comment type="similarity">
    <text evidence="2">Belongs to the hyi family.</text>
</comment>
<dbReference type="PIRSF" id="PIRSF006241">
    <property type="entry name" value="HyI"/>
    <property type="match status" value="1"/>
</dbReference>
<dbReference type="Proteomes" id="UP000238392">
    <property type="component" value="Unassembled WGS sequence"/>
</dbReference>
<dbReference type="AlphaFoldDB" id="A0A2T0WKT1"/>
<dbReference type="InterPro" id="IPR013022">
    <property type="entry name" value="Xyl_isomerase-like_TIM-brl"/>
</dbReference>
<reference evidence="5 6" key="1">
    <citation type="submission" date="2018-03" db="EMBL/GenBank/DDBJ databases">
        <title>Genomic Encyclopedia of Archaeal and Bacterial Type Strains, Phase II (KMG-II): from individual species to whole genera.</title>
        <authorList>
            <person name="Goeker M."/>
        </authorList>
    </citation>
    <scope>NUCLEOTIDE SEQUENCE [LARGE SCALE GENOMIC DNA]</scope>
    <source>
        <strain evidence="5 6">DSM 100212</strain>
    </source>
</reference>
<evidence type="ECO:0000256" key="2">
    <source>
        <dbReference type="PIRNR" id="PIRNR006241"/>
    </source>
</evidence>
<comment type="caution">
    <text evidence="5">The sequence shown here is derived from an EMBL/GenBank/DDBJ whole genome shotgun (WGS) entry which is preliminary data.</text>
</comment>
<dbReference type="EMBL" id="PVTQ01000010">
    <property type="protein sequence ID" value="PRY87285.1"/>
    <property type="molecule type" value="Genomic_DNA"/>
</dbReference>
<feature type="domain" description="Xylose isomerase-like TIM barrel" evidence="4">
    <location>
        <begin position="21"/>
        <end position="239"/>
    </location>
</feature>
<protein>
    <submittedName>
        <fullName evidence="5">Hydroxypyruvate isomerase</fullName>
    </submittedName>
</protein>
<dbReference type="SUPFAM" id="SSF51658">
    <property type="entry name" value="Xylose isomerase-like"/>
    <property type="match status" value="1"/>
</dbReference>
<dbReference type="RefSeq" id="WP_106265981.1">
    <property type="nucleotide sequence ID" value="NZ_PVTQ01000010.1"/>
</dbReference>
<dbReference type="Gene3D" id="3.20.20.150">
    <property type="entry name" value="Divalent-metal-dependent TIM barrel enzymes"/>
    <property type="match status" value="1"/>
</dbReference>
<dbReference type="GO" id="GO:0046487">
    <property type="term" value="P:glyoxylate metabolic process"/>
    <property type="evidence" value="ECO:0007669"/>
    <property type="project" value="TreeGrafter"/>
</dbReference>